<feature type="modified residue" description="4-aspartylphosphate" evidence="3">
    <location>
        <position position="67"/>
    </location>
</feature>
<dbReference type="SMART" id="SM00421">
    <property type="entry name" value="HTH_LUXR"/>
    <property type="match status" value="1"/>
</dbReference>
<evidence type="ECO:0000313" key="7">
    <source>
        <dbReference type="Proteomes" id="UP000000433"/>
    </source>
</evidence>
<dbReference type="Proteomes" id="UP000000433">
    <property type="component" value="Chromosome"/>
</dbReference>
<dbReference type="SMART" id="SM00448">
    <property type="entry name" value="REC"/>
    <property type="match status" value="1"/>
</dbReference>
<dbReference type="Gene3D" id="3.40.50.2300">
    <property type="match status" value="1"/>
</dbReference>
<proteinExistence type="predicted"/>
<feature type="domain" description="Response regulatory" evidence="5">
    <location>
        <begin position="16"/>
        <end position="132"/>
    </location>
</feature>
<accession>A0A916NU30</accession>
<dbReference type="InterPro" id="IPR001789">
    <property type="entry name" value="Sig_transdc_resp-reg_receiver"/>
</dbReference>
<keyword evidence="7" id="KW-1185">Reference proteome</keyword>
<evidence type="ECO:0000256" key="2">
    <source>
        <dbReference type="ARBA" id="ARBA00023125"/>
    </source>
</evidence>
<dbReference type="Pfam" id="PF00072">
    <property type="entry name" value="Response_reg"/>
    <property type="match status" value="1"/>
</dbReference>
<dbReference type="EMBL" id="AJ965256">
    <property type="protein sequence ID" value="CAI82362.1"/>
    <property type="molecule type" value="Genomic_DNA"/>
</dbReference>
<dbReference type="GO" id="GO:0000160">
    <property type="term" value="P:phosphorelay signal transduction system"/>
    <property type="evidence" value="ECO:0007669"/>
    <property type="project" value="InterPro"/>
</dbReference>
<protein>
    <submittedName>
        <fullName evidence="6">DNA-binding response regulator, LuxR family</fullName>
    </submittedName>
</protein>
<feature type="domain" description="HTH luxR-type" evidence="4">
    <location>
        <begin position="161"/>
        <end position="226"/>
    </location>
</feature>
<dbReference type="Pfam" id="PF00196">
    <property type="entry name" value="GerE"/>
    <property type="match status" value="1"/>
</dbReference>
<dbReference type="PANTHER" id="PTHR45566:SF2">
    <property type="entry name" value="NARL SUBFAMILY"/>
    <property type="match status" value="1"/>
</dbReference>
<dbReference type="InterPro" id="IPR051015">
    <property type="entry name" value="EvgA-like"/>
</dbReference>
<dbReference type="PANTHER" id="PTHR45566">
    <property type="entry name" value="HTH-TYPE TRANSCRIPTIONAL REGULATOR YHJB-RELATED"/>
    <property type="match status" value="1"/>
</dbReference>
<evidence type="ECO:0000256" key="1">
    <source>
        <dbReference type="ARBA" id="ARBA00022553"/>
    </source>
</evidence>
<dbReference type="GO" id="GO:0006355">
    <property type="term" value="P:regulation of DNA-templated transcription"/>
    <property type="evidence" value="ECO:0007669"/>
    <property type="project" value="InterPro"/>
</dbReference>
<dbReference type="InterPro" id="IPR016032">
    <property type="entry name" value="Sig_transdc_resp-reg_C-effctor"/>
</dbReference>
<evidence type="ECO:0000256" key="3">
    <source>
        <dbReference type="PROSITE-ProRule" id="PRU00169"/>
    </source>
</evidence>
<dbReference type="InterPro" id="IPR058245">
    <property type="entry name" value="NreC/VraR/RcsB-like_REC"/>
</dbReference>
<reference evidence="6 7" key="1">
    <citation type="journal article" date="2005" name="Nat. Biotechnol.">
        <title>Genome sequence of the chlorinated compound-respiring bacterium Dehalococcoides species strain CBDB1.</title>
        <authorList>
            <person name="Kube M."/>
            <person name="Beck A."/>
            <person name="Zinder S.H."/>
            <person name="Kuhl H."/>
            <person name="Reinhardt R."/>
            <person name="Adrian L."/>
        </authorList>
    </citation>
    <scope>NUCLEOTIDE SEQUENCE [LARGE SCALE GENOMIC DNA]</scope>
    <source>
        <strain evidence="6 7">CBDB1</strain>
    </source>
</reference>
<dbReference type="InterPro" id="IPR000792">
    <property type="entry name" value="Tscrpt_reg_LuxR_C"/>
</dbReference>
<dbReference type="PROSITE" id="PS50043">
    <property type="entry name" value="HTH_LUXR_2"/>
    <property type="match status" value="1"/>
</dbReference>
<evidence type="ECO:0000313" key="6">
    <source>
        <dbReference type="EMBL" id="CAI82362.1"/>
    </source>
</evidence>
<evidence type="ECO:0000259" key="5">
    <source>
        <dbReference type="PROSITE" id="PS50110"/>
    </source>
</evidence>
<dbReference type="InterPro" id="IPR011006">
    <property type="entry name" value="CheY-like_superfamily"/>
</dbReference>
<keyword evidence="1 3" id="KW-0597">Phosphoprotein</keyword>
<dbReference type="AlphaFoldDB" id="A0A916NU30"/>
<dbReference type="SUPFAM" id="SSF46894">
    <property type="entry name" value="C-terminal effector domain of the bipartite response regulators"/>
    <property type="match status" value="1"/>
</dbReference>
<dbReference type="CDD" id="cd17535">
    <property type="entry name" value="REC_NarL-like"/>
    <property type="match status" value="1"/>
</dbReference>
<dbReference type="GO" id="GO:0003677">
    <property type="term" value="F:DNA binding"/>
    <property type="evidence" value="ECO:0007669"/>
    <property type="project" value="UniProtKB-KW"/>
</dbReference>
<keyword evidence="2 6" id="KW-0238">DNA-binding</keyword>
<gene>
    <name evidence="6" type="primary">rdhD</name>
    <name evidence="6" type="ordered locus">cbdbA100</name>
</gene>
<dbReference type="CDD" id="cd06170">
    <property type="entry name" value="LuxR_C_like"/>
    <property type="match status" value="1"/>
</dbReference>
<organism evidence="6 7">
    <name type="scientific">Dehalococcoides mccartyi (strain CBDB1)</name>
    <dbReference type="NCBI Taxonomy" id="255470"/>
    <lineage>
        <taxon>Bacteria</taxon>
        <taxon>Bacillati</taxon>
        <taxon>Chloroflexota</taxon>
        <taxon>Dehalococcoidia</taxon>
        <taxon>Dehalococcoidales</taxon>
        <taxon>Dehalococcoidaceae</taxon>
        <taxon>Dehalococcoides</taxon>
    </lineage>
</organism>
<name>A0A916NU30_DEHMC</name>
<dbReference type="PROSITE" id="PS50110">
    <property type="entry name" value="RESPONSE_REGULATORY"/>
    <property type="match status" value="1"/>
</dbReference>
<evidence type="ECO:0000259" key="4">
    <source>
        <dbReference type="PROSITE" id="PS50043"/>
    </source>
</evidence>
<sequence length="228" mass="25615">MVIMMQTFANTHLPIKVFIVDDHEVVRQGLKAIFKDESDIDFAGESDGQKSVLGEIAKAQPDIVLLDIRINGSDGFEIACQLNNKLPYVKILMISGYESELYLSESLNYKVKGFIPKGSSKDYVCAAIRMIALGGTVWHGELLYRAICGLRPINETLNKKMIRDETHIKPRELKVLVLLAEGKLNKEISCELHVSIDTVKKDIQQLKKKYGATNRIQLATIATEMHLK</sequence>
<dbReference type="PRINTS" id="PR00038">
    <property type="entry name" value="HTHLUXR"/>
</dbReference>
<dbReference type="SUPFAM" id="SSF52172">
    <property type="entry name" value="CheY-like"/>
    <property type="match status" value="1"/>
</dbReference>
<dbReference type="KEGG" id="deh:cbdbA100"/>